<dbReference type="RefSeq" id="XP_004030617.1">
    <property type="nucleotide sequence ID" value="XM_004030569.1"/>
</dbReference>
<dbReference type="GO" id="GO:0006559">
    <property type="term" value="P:L-phenylalanine catabolic process"/>
    <property type="evidence" value="ECO:0007669"/>
    <property type="project" value="TreeGrafter"/>
</dbReference>
<dbReference type="AlphaFoldDB" id="G0QZH1"/>
<evidence type="ECO:0000256" key="1">
    <source>
        <dbReference type="ARBA" id="ARBA00006484"/>
    </source>
</evidence>
<dbReference type="GO" id="GO:0070404">
    <property type="term" value="F:NADH binding"/>
    <property type="evidence" value="ECO:0007669"/>
    <property type="project" value="TreeGrafter"/>
</dbReference>
<dbReference type="GO" id="GO:0004155">
    <property type="term" value="F:6,7-dihydropteridine reductase activity"/>
    <property type="evidence" value="ECO:0007669"/>
    <property type="project" value="TreeGrafter"/>
</dbReference>
<keyword evidence="4" id="KW-0560">Oxidoreductase</keyword>
<reference evidence="6 7" key="1">
    <citation type="submission" date="2011-07" db="EMBL/GenBank/DDBJ databases">
        <authorList>
            <person name="Coyne R."/>
            <person name="Brami D."/>
            <person name="Johnson J."/>
            <person name="Hostetler J."/>
            <person name="Hannick L."/>
            <person name="Clark T."/>
            <person name="Cassidy-Hanley D."/>
            <person name="Inman J."/>
        </authorList>
    </citation>
    <scope>NUCLEOTIDE SEQUENCE [LARGE SCALE GENOMIC DNA]</scope>
    <source>
        <strain evidence="6 7">G5</strain>
    </source>
</reference>
<evidence type="ECO:0000256" key="5">
    <source>
        <dbReference type="SAM" id="Phobius"/>
    </source>
</evidence>
<dbReference type="STRING" id="857967.G0QZH1"/>
<comment type="subunit">
    <text evidence="2">Homodimer.</text>
</comment>
<dbReference type="GO" id="GO:0005737">
    <property type="term" value="C:cytoplasm"/>
    <property type="evidence" value="ECO:0007669"/>
    <property type="project" value="TreeGrafter"/>
</dbReference>
<feature type="transmembrane region" description="Helical" evidence="5">
    <location>
        <begin position="125"/>
        <end position="148"/>
    </location>
</feature>
<dbReference type="GO" id="GO:0070402">
    <property type="term" value="F:NADPH binding"/>
    <property type="evidence" value="ECO:0007669"/>
    <property type="project" value="TreeGrafter"/>
</dbReference>
<comment type="similarity">
    <text evidence="1">Belongs to the short-chain dehydrogenases/reductases (SDR) family.</text>
</comment>
<evidence type="ECO:0000256" key="2">
    <source>
        <dbReference type="ARBA" id="ARBA00011738"/>
    </source>
</evidence>
<feature type="transmembrane region" description="Helical" evidence="5">
    <location>
        <begin position="100"/>
        <end position="119"/>
    </location>
</feature>
<dbReference type="GO" id="GO:0006729">
    <property type="term" value="P:tetrahydrobiopterin biosynthetic process"/>
    <property type="evidence" value="ECO:0007669"/>
    <property type="project" value="TreeGrafter"/>
</dbReference>
<dbReference type="GeneID" id="14905484"/>
<keyword evidence="5" id="KW-0812">Transmembrane</keyword>
<dbReference type="PANTHER" id="PTHR15104:SF0">
    <property type="entry name" value="DIHYDROPTERIDINE REDUCTASE"/>
    <property type="match status" value="1"/>
</dbReference>
<keyword evidence="5" id="KW-1133">Transmembrane helix</keyword>
<dbReference type="EMBL" id="GL984150">
    <property type="protein sequence ID" value="EGR29381.1"/>
    <property type="molecule type" value="Genomic_DNA"/>
</dbReference>
<dbReference type="PANTHER" id="PTHR15104">
    <property type="entry name" value="DIHYDROPTERIDINE REDUCTASE"/>
    <property type="match status" value="1"/>
</dbReference>
<keyword evidence="7" id="KW-1185">Reference proteome</keyword>
<gene>
    <name evidence="6" type="ORF">IMG5_156780</name>
</gene>
<protein>
    <submittedName>
        <fullName evidence="6">Uncharacterized protein</fullName>
    </submittedName>
</protein>
<organism evidence="6 7">
    <name type="scientific">Ichthyophthirius multifiliis</name>
    <name type="common">White spot disease agent</name>
    <name type="synonym">Ich</name>
    <dbReference type="NCBI Taxonomy" id="5932"/>
    <lineage>
        <taxon>Eukaryota</taxon>
        <taxon>Sar</taxon>
        <taxon>Alveolata</taxon>
        <taxon>Ciliophora</taxon>
        <taxon>Intramacronucleata</taxon>
        <taxon>Oligohymenophorea</taxon>
        <taxon>Hymenostomatida</taxon>
        <taxon>Ophryoglenina</taxon>
        <taxon>Ichthyophthirius</taxon>
    </lineage>
</organism>
<keyword evidence="3" id="KW-0521">NADP</keyword>
<dbReference type="InParanoid" id="G0QZH1"/>
<feature type="transmembrane region" description="Helical" evidence="5">
    <location>
        <begin position="60"/>
        <end position="79"/>
    </location>
</feature>
<accession>G0QZH1</accession>
<keyword evidence="5" id="KW-0472">Membrane</keyword>
<evidence type="ECO:0000256" key="4">
    <source>
        <dbReference type="ARBA" id="ARBA00023002"/>
    </source>
</evidence>
<evidence type="ECO:0000313" key="7">
    <source>
        <dbReference type="Proteomes" id="UP000008983"/>
    </source>
</evidence>
<proteinExistence type="inferred from homology"/>
<evidence type="ECO:0000256" key="3">
    <source>
        <dbReference type="ARBA" id="ARBA00022857"/>
    </source>
</evidence>
<dbReference type="OrthoDB" id="1204at2759"/>
<evidence type="ECO:0000313" key="6">
    <source>
        <dbReference type="EMBL" id="EGR29381.1"/>
    </source>
</evidence>
<dbReference type="Proteomes" id="UP000008983">
    <property type="component" value="Unassembled WGS sequence"/>
</dbReference>
<name>G0QZH1_ICHMU</name>
<sequence>MNYQFNLYKVIKQKIFCFIQIKIHQQFIICKIFQSKIDKYLFYKYFLIQYNNYIYQYNKYIYIYIYIYYIYIFIYYQTFQNYLIKKNIKYISSFINQKLLFLYPLFNQILLFLLFFIIIRKQLKIIFIRIYIYIFNQNFFNIQIFNVFKKYINFWWKWKFRFFKDFLLKKQHYFKNKGRCLISNLINNYRIANIDIKQNKQCSLNILINPNISTKEQLPLIKQQLQTFQKNNYDAIICIAGGWTSGSIKDERIFDTYDKMHICNILPSIMGKNINIQKQFIIKKKLLIQLQIYQKNQDYQYQLGQGGFQITLAVI</sequence>